<name>A0A401SGE0_CHIPU</name>
<feature type="domain" description="RRM" evidence="4">
    <location>
        <begin position="108"/>
        <end position="188"/>
    </location>
</feature>
<comment type="similarity">
    <text evidence="1">Belongs to the RRM CPSF6/7 family.</text>
</comment>
<dbReference type="InterPro" id="IPR034772">
    <property type="entry name" value="CPSF6/7"/>
</dbReference>
<dbReference type="OMA" id="GSHERYY"/>
<dbReference type="GO" id="GO:0003723">
    <property type="term" value="F:RNA binding"/>
    <property type="evidence" value="ECO:0007669"/>
    <property type="project" value="UniProtKB-UniRule"/>
</dbReference>
<dbReference type="PROSITE" id="PS50102">
    <property type="entry name" value="RRM"/>
    <property type="match status" value="1"/>
</dbReference>
<protein>
    <recommendedName>
        <fullName evidence="4">RRM domain-containing protein</fullName>
    </recommendedName>
</protein>
<dbReference type="InterPro" id="IPR000504">
    <property type="entry name" value="RRM_dom"/>
</dbReference>
<keyword evidence="2" id="KW-0694">RNA-binding</keyword>
<proteinExistence type="inferred from homology"/>
<feature type="compositionally biased region" description="Basic and acidic residues" evidence="3">
    <location>
        <begin position="563"/>
        <end position="645"/>
    </location>
</feature>
<dbReference type="GO" id="GO:0005634">
    <property type="term" value="C:nucleus"/>
    <property type="evidence" value="ECO:0007669"/>
    <property type="project" value="UniProtKB-SubCell"/>
</dbReference>
<feature type="compositionally biased region" description="Basic and acidic residues" evidence="3">
    <location>
        <begin position="535"/>
        <end position="551"/>
    </location>
</feature>
<evidence type="ECO:0000259" key="4">
    <source>
        <dbReference type="PROSITE" id="PS50102"/>
    </source>
</evidence>
<accession>A0A401SGE0</accession>
<evidence type="ECO:0000313" key="6">
    <source>
        <dbReference type="Proteomes" id="UP000287033"/>
    </source>
</evidence>
<evidence type="ECO:0000256" key="2">
    <source>
        <dbReference type="PROSITE-ProRule" id="PRU00176"/>
    </source>
</evidence>
<reference evidence="5 6" key="1">
    <citation type="journal article" date="2018" name="Nat. Ecol. Evol.">
        <title>Shark genomes provide insights into elasmobranch evolution and the origin of vertebrates.</title>
        <authorList>
            <person name="Hara Y"/>
            <person name="Yamaguchi K"/>
            <person name="Onimaru K"/>
            <person name="Kadota M"/>
            <person name="Koyanagi M"/>
            <person name="Keeley SD"/>
            <person name="Tatsumi K"/>
            <person name="Tanaka K"/>
            <person name="Motone F"/>
            <person name="Kageyama Y"/>
            <person name="Nozu R"/>
            <person name="Adachi N"/>
            <person name="Nishimura O"/>
            <person name="Nakagawa R"/>
            <person name="Tanegashima C"/>
            <person name="Kiyatake I"/>
            <person name="Matsumoto R"/>
            <person name="Murakumo K"/>
            <person name="Nishida K"/>
            <person name="Terakita A"/>
            <person name="Kuratani S"/>
            <person name="Sato K"/>
            <person name="Hyodo S Kuraku.S."/>
        </authorList>
    </citation>
    <scope>NUCLEOTIDE SEQUENCE [LARGE SCALE GENOMIC DNA]</scope>
</reference>
<dbReference type="EMBL" id="BEZZ01000253">
    <property type="protein sequence ID" value="GCC29492.1"/>
    <property type="molecule type" value="Genomic_DNA"/>
</dbReference>
<dbReference type="Gene3D" id="3.30.70.330">
    <property type="match status" value="1"/>
</dbReference>
<sequence length="695" mass="79157">PARCVQCVRAHLKMAVHSNLSGPSLPQLSDTNKTEGESSAQQLENENRVQMDLYDDLIGDIIGVPLKNEVEPKKDNLECTSNNILIPIKADPSKSCDPEYIDAPLHKKLMLIGNLTWWTTSDDLLAAIHSAGISSVDDMKFYEVAKGGQSKGFASVTLSLKSDIQRLLKILPKKEVHGRNLDVRHFTKANYQYFETQFINAMERSKLHSAHCDIFGCNGNDNQFVFDPVEEGYPDPIPWQIQQKFSTFINLRSLTKDPVVPDKAFPPFPHPPIRQITSVVETKLHHGSTPFSNNMLLQNLTSLAVPPVSISAANIPSPVVGAFPQFFFKYLTSLGIPLTNIPAPLLSTFPRFFLQSLPSSPVSPVNVPIPVLSGHGLSQISQTSCVNPATFITPTIMGLSTLDNNKTLPVYNTYHKDYKLSGREMGVQETLQSTEEPIKELDSKGTFSINDDGNNDYGNLLQLVSFVKKSKAIAPDSFRDSVNCPPNQLHEREASPSSSGLREHEYTGQRKNQRSRETSGYLRDRSRSPGSCDSYQEKRMDYDRKRQRSYERSYYGNSPSVHQHWDSYGCDRDSRGRDRDSRGRDRDSRGRDRDSRGRDRDSRGRDRDNYGRDRDCHDHDRDCHGRDRDSRGHKKDRFDHDRDSSDCERHYFSKRYHFRDSDPRHGYYEKSEKGHCYSDGTYCKINQKRDREYQF</sequence>
<dbReference type="PANTHER" id="PTHR23204">
    <property type="entry name" value="CLEAVAGE AND POLYADENYLATION SPECIFIC FACTOR"/>
    <property type="match status" value="1"/>
</dbReference>
<gene>
    <name evidence="5" type="ORF">chiPu_0007934</name>
</gene>
<dbReference type="SMART" id="SM00360">
    <property type="entry name" value="RRM"/>
    <property type="match status" value="1"/>
</dbReference>
<dbReference type="InterPro" id="IPR012677">
    <property type="entry name" value="Nucleotide-bd_a/b_plait_sf"/>
</dbReference>
<evidence type="ECO:0000256" key="1">
    <source>
        <dbReference type="ARBA" id="ARBA00006265"/>
    </source>
</evidence>
<evidence type="ECO:0000256" key="3">
    <source>
        <dbReference type="SAM" id="MobiDB-lite"/>
    </source>
</evidence>
<feature type="non-terminal residue" evidence="5">
    <location>
        <position position="1"/>
    </location>
</feature>
<dbReference type="AlphaFoldDB" id="A0A401SGE0"/>
<dbReference type="OrthoDB" id="9944962at2759"/>
<organism evidence="5 6">
    <name type="scientific">Chiloscyllium punctatum</name>
    <name type="common">Brownbanded bambooshark</name>
    <name type="synonym">Hemiscyllium punctatum</name>
    <dbReference type="NCBI Taxonomy" id="137246"/>
    <lineage>
        <taxon>Eukaryota</taxon>
        <taxon>Metazoa</taxon>
        <taxon>Chordata</taxon>
        <taxon>Craniata</taxon>
        <taxon>Vertebrata</taxon>
        <taxon>Chondrichthyes</taxon>
        <taxon>Elasmobranchii</taxon>
        <taxon>Galeomorphii</taxon>
        <taxon>Galeoidea</taxon>
        <taxon>Orectolobiformes</taxon>
        <taxon>Hemiscylliidae</taxon>
        <taxon>Chiloscyllium</taxon>
    </lineage>
</organism>
<dbReference type="Proteomes" id="UP000287033">
    <property type="component" value="Unassembled WGS sequence"/>
</dbReference>
<evidence type="ECO:0000313" key="5">
    <source>
        <dbReference type="EMBL" id="GCC29492.1"/>
    </source>
</evidence>
<keyword evidence="6" id="KW-1185">Reference proteome</keyword>
<dbReference type="GO" id="GO:0006397">
    <property type="term" value="P:mRNA processing"/>
    <property type="evidence" value="ECO:0007669"/>
    <property type="project" value="UniProtKB-KW"/>
</dbReference>
<comment type="caution">
    <text evidence="5">The sequence shown here is derived from an EMBL/GenBank/DDBJ whole genome shotgun (WGS) entry which is preliminary data.</text>
</comment>
<dbReference type="STRING" id="137246.A0A401SGE0"/>
<feature type="compositionally biased region" description="Basic and acidic residues" evidence="3">
    <location>
        <begin position="501"/>
        <end position="527"/>
    </location>
</feature>
<feature type="region of interest" description="Disordered" evidence="3">
    <location>
        <begin position="477"/>
        <end position="645"/>
    </location>
</feature>
<feature type="region of interest" description="Disordered" evidence="3">
    <location>
        <begin position="21"/>
        <end position="42"/>
    </location>
</feature>
<dbReference type="InterPro" id="IPR035979">
    <property type="entry name" value="RBD_domain_sf"/>
</dbReference>
<dbReference type="SUPFAM" id="SSF54928">
    <property type="entry name" value="RNA-binding domain, RBD"/>
    <property type="match status" value="1"/>
</dbReference>